<feature type="compositionally biased region" description="Low complexity" evidence="1">
    <location>
        <begin position="40"/>
        <end position="52"/>
    </location>
</feature>
<evidence type="ECO:0000313" key="3">
    <source>
        <dbReference type="Proteomes" id="UP000547510"/>
    </source>
</evidence>
<feature type="non-terminal residue" evidence="2">
    <location>
        <position position="76"/>
    </location>
</feature>
<feature type="region of interest" description="Disordered" evidence="1">
    <location>
        <begin position="24"/>
        <end position="76"/>
    </location>
</feature>
<accession>A0A841CMY4</accession>
<protein>
    <submittedName>
        <fullName evidence="2">Uncharacterized protein</fullName>
    </submittedName>
</protein>
<keyword evidence="3" id="KW-1185">Reference proteome</keyword>
<proteinExistence type="predicted"/>
<dbReference type="Proteomes" id="UP000547510">
    <property type="component" value="Unassembled WGS sequence"/>
</dbReference>
<name>A0A841CMY4_9PSEU</name>
<evidence type="ECO:0000256" key="1">
    <source>
        <dbReference type="SAM" id="MobiDB-lite"/>
    </source>
</evidence>
<reference evidence="2 3" key="1">
    <citation type="submission" date="2020-08" db="EMBL/GenBank/DDBJ databases">
        <title>Genomic Encyclopedia of Type Strains, Phase III (KMG-III): the genomes of soil and plant-associated and newly described type strains.</title>
        <authorList>
            <person name="Whitman W."/>
        </authorList>
    </citation>
    <scope>NUCLEOTIDE SEQUENCE [LARGE SCALE GENOMIC DNA]</scope>
    <source>
        <strain evidence="2 3">CECT 8640</strain>
    </source>
</reference>
<dbReference type="EMBL" id="JACHJN010000008">
    <property type="protein sequence ID" value="MBB5958669.1"/>
    <property type="molecule type" value="Genomic_DNA"/>
</dbReference>
<sequence length="76" mass="7562">MRAVPVGDGFDDHDERDTTVFLTAGGRRSGTGDVTRKWPGRGTRPVARAAGGAARGGGARGGAARGKAARGGSARG</sequence>
<feature type="compositionally biased region" description="Gly residues" evidence="1">
    <location>
        <begin position="53"/>
        <end position="64"/>
    </location>
</feature>
<dbReference type="AlphaFoldDB" id="A0A841CMY4"/>
<organism evidence="2 3">
    <name type="scientific">Saccharothrix tamanrassetensis</name>
    <dbReference type="NCBI Taxonomy" id="1051531"/>
    <lineage>
        <taxon>Bacteria</taxon>
        <taxon>Bacillati</taxon>
        <taxon>Actinomycetota</taxon>
        <taxon>Actinomycetes</taxon>
        <taxon>Pseudonocardiales</taxon>
        <taxon>Pseudonocardiaceae</taxon>
        <taxon>Saccharothrix</taxon>
    </lineage>
</organism>
<evidence type="ECO:0000313" key="2">
    <source>
        <dbReference type="EMBL" id="MBB5958669.1"/>
    </source>
</evidence>
<gene>
    <name evidence="2" type="ORF">FHS29_005277</name>
</gene>
<comment type="caution">
    <text evidence="2">The sequence shown here is derived from an EMBL/GenBank/DDBJ whole genome shotgun (WGS) entry which is preliminary data.</text>
</comment>